<dbReference type="Gene3D" id="1.10.10.10">
    <property type="entry name" value="Winged helix-like DNA-binding domain superfamily/Winged helix DNA-binding domain"/>
    <property type="match status" value="1"/>
</dbReference>
<feature type="domain" description="Transcription regulator TrmB N-terminal" evidence="2">
    <location>
        <begin position="90"/>
        <end position="127"/>
    </location>
</feature>
<dbReference type="InterPro" id="IPR011991">
    <property type="entry name" value="ArsR-like_HTH"/>
</dbReference>
<dbReference type="InterPro" id="IPR036390">
    <property type="entry name" value="WH_DNA-bd_sf"/>
</dbReference>
<feature type="compositionally biased region" description="Low complexity" evidence="1">
    <location>
        <begin position="51"/>
        <end position="60"/>
    </location>
</feature>
<dbReference type="CDD" id="cd00090">
    <property type="entry name" value="HTH_ARSR"/>
    <property type="match status" value="1"/>
</dbReference>
<evidence type="ECO:0000256" key="1">
    <source>
        <dbReference type="SAM" id="MobiDB-lite"/>
    </source>
</evidence>
<protein>
    <submittedName>
        <fullName evidence="3">Transcriptional regulator</fullName>
    </submittedName>
</protein>
<dbReference type="EMBL" id="KE356560">
    <property type="protein sequence ID" value="ERG91065.1"/>
    <property type="molecule type" value="Genomic_DNA"/>
</dbReference>
<evidence type="ECO:0000313" key="4">
    <source>
        <dbReference type="Proteomes" id="UP000030649"/>
    </source>
</evidence>
<dbReference type="Proteomes" id="UP000030649">
    <property type="component" value="Unassembled WGS sequence"/>
</dbReference>
<feature type="compositionally biased region" description="Basic and acidic residues" evidence="1">
    <location>
        <begin position="30"/>
        <end position="39"/>
    </location>
</feature>
<dbReference type="HOGENOM" id="CLU_1615281_0_0_2"/>
<reference evidence="3 4" key="1">
    <citation type="journal article" date="2013" name="PLoS ONE">
        <title>Assembly-driven community genomics of a hypersaline microbial ecosystem.</title>
        <authorList>
            <person name="Podell S."/>
            <person name="Ugalde J.A."/>
            <person name="Narasingarao P."/>
            <person name="Banfield J.F."/>
            <person name="Heidelberg K.B."/>
            <person name="Allen E.E."/>
        </authorList>
    </citation>
    <scope>NUCLEOTIDE SEQUENCE [LARGE SCALE GENOMIC DNA]</scope>
    <source>
        <strain evidence="4">J07HQW1</strain>
    </source>
</reference>
<organism evidence="3 4">
    <name type="scientific">Haloquadratum walsbyi J07HQW1</name>
    <dbReference type="NCBI Taxonomy" id="1238424"/>
    <lineage>
        <taxon>Archaea</taxon>
        <taxon>Methanobacteriati</taxon>
        <taxon>Methanobacteriota</taxon>
        <taxon>Stenosarchaea group</taxon>
        <taxon>Halobacteria</taxon>
        <taxon>Halobacteriales</taxon>
        <taxon>Haloferacaceae</taxon>
        <taxon>Haloquadratum</taxon>
    </lineage>
</organism>
<evidence type="ECO:0000259" key="2">
    <source>
        <dbReference type="Pfam" id="PF01978"/>
    </source>
</evidence>
<dbReference type="SUPFAM" id="SSF46785">
    <property type="entry name" value="Winged helix' DNA-binding domain"/>
    <property type="match status" value="1"/>
</dbReference>
<accession>U1N3E4</accession>
<feature type="compositionally biased region" description="Polar residues" evidence="1">
    <location>
        <begin position="1"/>
        <end position="12"/>
    </location>
</feature>
<dbReference type="Pfam" id="PF01978">
    <property type="entry name" value="TrmB"/>
    <property type="match status" value="1"/>
</dbReference>
<name>U1N3E4_9EURY</name>
<proteinExistence type="predicted"/>
<feature type="region of interest" description="Disordered" evidence="1">
    <location>
        <begin position="1"/>
        <end position="73"/>
    </location>
</feature>
<dbReference type="InterPro" id="IPR002831">
    <property type="entry name" value="Tscrpt_reg_TrmB_N"/>
</dbReference>
<feature type="compositionally biased region" description="Polar residues" evidence="1">
    <location>
        <begin position="40"/>
        <end position="50"/>
    </location>
</feature>
<sequence>MSTTPSLTQPDAQTKDESESESGSTSQTETARDTDDSRGMQKQQQPSSEITKTITATMTTDCEDGDEDADAPPHLQLVDDEFARRIIMTLCDGAKRGREIASICDASRPTIYRRLNRLESAGFVRTTRTVGPDGHECKEFQLIRNRLTVSIDDGSVVVRAHPQE</sequence>
<dbReference type="InterPro" id="IPR036388">
    <property type="entry name" value="WH-like_DNA-bd_sf"/>
</dbReference>
<gene>
    <name evidence="3" type="ORF">J07HQW1_01097</name>
</gene>
<dbReference type="AlphaFoldDB" id="U1N3E4"/>
<feature type="compositionally biased region" description="Acidic residues" evidence="1">
    <location>
        <begin position="61"/>
        <end position="70"/>
    </location>
</feature>
<evidence type="ECO:0000313" key="3">
    <source>
        <dbReference type="EMBL" id="ERG91065.1"/>
    </source>
</evidence>